<feature type="transmembrane region" description="Helical" evidence="5">
    <location>
        <begin position="111"/>
        <end position="130"/>
    </location>
</feature>
<accession>A0A1F6BU89</accession>
<dbReference type="InterPro" id="IPR013057">
    <property type="entry name" value="AA_transpt_TM"/>
</dbReference>
<evidence type="ECO:0000256" key="3">
    <source>
        <dbReference type="ARBA" id="ARBA00022989"/>
    </source>
</evidence>
<evidence type="ECO:0000259" key="6">
    <source>
        <dbReference type="Pfam" id="PF01490"/>
    </source>
</evidence>
<evidence type="ECO:0000256" key="1">
    <source>
        <dbReference type="ARBA" id="ARBA00004141"/>
    </source>
</evidence>
<dbReference type="Proteomes" id="UP000179368">
    <property type="component" value="Unassembled WGS sequence"/>
</dbReference>
<dbReference type="Gene3D" id="1.20.1740.10">
    <property type="entry name" value="Amino acid/polyamine transporter I"/>
    <property type="match status" value="1"/>
</dbReference>
<evidence type="ECO:0000313" key="7">
    <source>
        <dbReference type="EMBL" id="OGG40506.1"/>
    </source>
</evidence>
<keyword evidence="3 5" id="KW-1133">Transmembrane helix</keyword>
<dbReference type="AlphaFoldDB" id="A0A1F6BU89"/>
<reference evidence="7 8" key="1">
    <citation type="journal article" date="2016" name="Nat. Commun.">
        <title>Thousands of microbial genomes shed light on interconnected biogeochemical processes in an aquifer system.</title>
        <authorList>
            <person name="Anantharaman K."/>
            <person name="Brown C.T."/>
            <person name="Hug L.A."/>
            <person name="Sharon I."/>
            <person name="Castelle C.J."/>
            <person name="Probst A.J."/>
            <person name="Thomas B.C."/>
            <person name="Singh A."/>
            <person name="Wilkins M.J."/>
            <person name="Karaoz U."/>
            <person name="Brodie E.L."/>
            <person name="Williams K.H."/>
            <person name="Hubbard S.S."/>
            <person name="Banfield J.F."/>
        </authorList>
    </citation>
    <scope>NUCLEOTIDE SEQUENCE [LARGE SCALE GENOMIC DNA]</scope>
</reference>
<feature type="transmembrane region" description="Helical" evidence="5">
    <location>
        <begin position="137"/>
        <end position="155"/>
    </location>
</feature>
<dbReference type="GO" id="GO:0015179">
    <property type="term" value="F:L-amino acid transmembrane transporter activity"/>
    <property type="evidence" value="ECO:0007669"/>
    <property type="project" value="TreeGrafter"/>
</dbReference>
<feature type="transmembrane region" description="Helical" evidence="5">
    <location>
        <begin position="7"/>
        <end position="27"/>
    </location>
</feature>
<sequence>MKGFTLSVGLLAGTIIGAGIFSLPYVINQIGLIAGVFYLAFFAFVYFLIFLMYAALLQTSEEEHRFIFLARKFLPKHLAGFASLTAVLDLIFTLTVYLILAVSFLGLITDLPPLVALIAFWFFGSVFIFAKLSFQGAAEVLGTLAILAIVVLVFFSGSGLPDVPLFREINFDKLLLPFGPLLFAYAGRVAISRIIGEYRKEKPAGRPFSMKKAIFVGTFIPTAVYLIFVFGVLRLAPDVSPEALSSLSFLPSSVLSLLGALGILAVWTSYFMIGADVRENLKYDLKIPKWVGSLVVLVFPLALYFAGFQEFLTVLSLTGGVFLGLEGIFIIAMWRRAFPSHRLRHFVFPLYLVFFLALIYSLGGFIL</sequence>
<comment type="caution">
    <text evidence="7">The sequence shown here is derived from an EMBL/GenBank/DDBJ whole genome shotgun (WGS) entry which is preliminary data.</text>
</comment>
<feature type="transmembrane region" description="Helical" evidence="5">
    <location>
        <begin position="253"/>
        <end position="275"/>
    </location>
</feature>
<organism evidence="7 8">
    <name type="scientific">Candidatus Jorgensenbacteria bacterium GWA1_49_17</name>
    <dbReference type="NCBI Taxonomy" id="1798467"/>
    <lineage>
        <taxon>Bacteria</taxon>
        <taxon>Candidatus Joergenseniibacteriota</taxon>
    </lineage>
</organism>
<name>A0A1F6BU89_9BACT</name>
<keyword evidence="2 5" id="KW-0812">Transmembrane</keyword>
<dbReference type="PANTHER" id="PTHR22950">
    <property type="entry name" value="AMINO ACID TRANSPORTER"/>
    <property type="match status" value="1"/>
</dbReference>
<proteinExistence type="predicted"/>
<feature type="transmembrane region" description="Helical" evidence="5">
    <location>
        <begin position="78"/>
        <end position="105"/>
    </location>
</feature>
<evidence type="ECO:0000313" key="8">
    <source>
        <dbReference type="Proteomes" id="UP000179368"/>
    </source>
</evidence>
<feature type="transmembrane region" description="Helical" evidence="5">
    <location>
        <begin position="213"/>
        <end position="233"/>
    </location>
</feature>
<comment type="subcellular location">
    <subcellularLocation>
        <location evidence="1">Membrane</location>
        <topology evidence="1">Multi-pass membrane protein</topology>
    </subcellularLocation>
</comment>
<evidence type="ECO:0000256" key="4">
    <source>
        <dbReference type="ARBA" id="ARBA00023136"/>
    </source>
</evidence>
<feature type="transmembrane region" description="Helical" evidence="5">
    <location>
        <begin position="33"/>
        <end position="57"/>
    </location>
</feature>
<protein>
    <recommendedName>
        <fullName evidence="6">Amino acid transporter transmembrane domain-containing protein</fullName>
    </recommendedName>
</protein>
<feature type="transmembrane region" description="Helical" evidence="5">
    <location>
        <begin position="346"/>
        <end position="366"/>
    </location>
</feature>
<keyword evidence="4 5" id="KW-0472">Membrane</keyword>
<feature type="transmembrane region" description="Helical" evidence="5">
    <location>
        <begin position="175"/>
        <end position="192"/>
    </location>
</feature>
<evidence type="ECO:0000256" key="2">
    <source>
        <dbReference type="ARBA" id="ARBA00022692"/>
    </source>
</evidence>
<dbReference type="Pfam" id="PF01490">
    <property type="entry name" value="Aa_trans"/>
    <property type="match status" value="1"/>
</dbReference>
<dbReference type="GO" id="GO:0016020">
    <property type="term" value="C:membrane"/>
    <property type="evidence" value="ECO:0007669"/>
    <property type="project" value="UniProtKB-SubCell"/>
</dbReference>
<feature type="transmembrane region" description="Helical" evidence="5">
    <location>
        <begin position="287"/>
        <end position="305"/>
    </location>
</feature>
<feature type="transmembrane region" description="Helical" evidence="5">
    <location>
        <begin position="311"/>
        <end position="334"/>
    </location>
</feature>
<feature type="domain" description="Amino acid transporter transmembrane" evidence="6">
    <location>
        <begin position="7"/>
        <end position="251"/>
    </location>
</feature>
<gene>
    <name evidence="7" type="ORF">A2116_02355</name>
</gene>
<dbReference type="EMBL" id="MFKG01000012">
    <property type="protein sequence ID" value="OGG40506.1"/>
    <property type="molecule type" value="Genomic_DNA"/>
</dbReference>
<evidence type="ECO:0000256" key="5">
    <source>
        <dbReference type="SAM" id="Phobius"/>
    </source>
</evidence>